<dbReference type="GO" id="GO:0005509">
    <property type="term" value="F:calcium ion binding"/>
    <property type="evidence" value="ECO:0007669"/>
    <property type="project" value="TreeGrafter"/>
</dbReference>
<gene>
    <name evidence="2" type="ORF">J8A68_001092</name>
</gene>
<reference evidence="2 3" key="1">
    <citation type="journal article" date="2021" name="DNA Res.">
        <title>Genome analysis of Candida subhashii reveals its hybrid nature and dual mitochondrial genome conformations.</title>
        <authorList>
            <person name="Mixao V."/>
            <person name="Hegedusova E."/>
            <person name="Saus E."/>
            <person name="Pryszcz L.P."/>
            <person name="Cillingova A."/>
            <person name="Nosek J."/>
            <person name="Gabaldon T."/>
        </authorList>
    </citation>
    <scope>NUCLEOTIDE SEQUENCE [LARGE SCALE GENOMIC DNA]</scope>
    <source>
        <strain evidence="2 3">CBS 10753</strain>
    </source>
</reference>
<evidence type="ECO:0000259" key="1">
    <source>
        <dbReference type="Pfam" id="PF08450"/>
    </source>
</evidence>
<sequence>MTFGFSLNDIFVPSYRGKLTEGITYDARNNTLLWIDIIVGEIHRVSLDDTSKHEILKWQAKIESVGAIALTKEIDAIVICGKYGLAKGDFTNGNIEYFFKYPHDAKQQLRLRSNDGMVDPWGHLWIGVMNDFPVATVEGIKPEGKLYRINTDDFTIETMIDNTLIANGLAFSEDGKELFWTDSLTFTIWKFDYDYKTNTLSNKRPFIETKKIYPEFESPEPDGLVMTKDGDIYSTIFSTSTVLHVNAQGEVVEKIQLPAKRITCATIGGPNGDELFVTTGHLDLTEDDCVPDPNDKDGDLGGFLFRLKLDRNLNGQPKNIWKAGLPEELVN</sequence>
<name>A0A8J5V4V1_9ASCO</name>
<organism evidence="2 3">
    <name type="scientific">[Candida] subhashii</name>
    <dbReference type="NCBI Taxonomy" id="561895"/>
    <lineage>
        <taxon>Eukaryota</taxon>
        <taxon>Fungi</taxon>
        <taxon>Dikarya</taxon>
        <taxon>Ascomycota</taxon>
        <taxon>Saccharomycotina</taxon>
        <taxon>Pichiomycetes</taxon>
        <taxon>Debaryomycetaceae</taxon>
        <taxon>Spathaspora</taxon>
    </lineage>
</organism>
<dbReference type="GeneID" id="73467893"/>
<accession>A0A8J5V4V1</accession>
<dbReference type="RefSeq" id="XP_049265636.1">
    <property type="nucleotide sequence ID" value="XM_049404708.1"/>
</dbReference>
<dbReference type="GO" id="GO:0004341">
    <property type="term" value="F:gluconolactonase activity"/>
    <property type="evidence" value="ECO:0007669"/>
    <property type="project" value="TreeGrafter"/>
</dbReference>
<dbReference type="InterPro" id="IPR013658">
    <property type="entry name" value="SGL"/>
</dbReference>
<dbReference type="PANTHER" id="PTHR10907:SF47">
    <property type="entry name" value="REGUCALCIN"/>
    <property type="match status" value="1"/>
</dbReference>
<dbReference type="Pfam" id="PF08450">
    <property type="entry name" value="SGL"/>
    <property type="match status" value="1"/>
</dbReference>
<comment type="caution">
    <text evidence="2">The sequence shown here is derived from an EMBL/GenBank/DDBJ whole genome shotgun (WGS) entry which is preliminary data.</text>
</comment>
<dbReference type="OrthoDB" id="423498at2759"/>
<evidence type="ECO:0000313" key="2">
    <source>
        <dbReference type="EMBL" id="KAG7665404.1"/>
    </source>
</evidence>
<dbReference type="PANTHER" id="PTHR10907">
    <property type="entry name" value="REGUCALCIN"/>
    <property type="match status" value="1"/>
</dbReference>
<protein>
    <recommendedName>
        <fullName evidence="1">SMP-30/Gluconolactonase/LRE-like region domain-containing protein</fullName>
    </recommendedName>
</protein>
<evidence type="ECO:0000313" key="3">
    <source>
        <dbReference type="Proteomes" id="UP000694255"/>
    </source>
</evidence>
<keyword evidence="3" id="KW-1185">Reference proteome</keyword>
<dbReference type="Proteomes" id="UP000694255">
    <property type="component" value="Unassembled WGS sequence"/>
</dbReference>
<dbReference type="EMBL" id="JAGSYN010000050">
    <property type="protein sequence ID" value="KAG7665404.1"/>
    <property type="molecule type" value="Genomic_DNA"/>
</dbReference>
<proteinExistence type="predicted"/>
<feature type="domain" description="SMP-30/Gluconolactonase/LRE-like region" evidence="1">
    <location>
        <begin position="19"/>
        <end position="280"/>
    </location>
</feature>
<dbReference type="AlphaFoldDB" id="A0A8J5V4V1"/>